<gene>
    <name evidence="3" type="ORF">Cgig2_008906</name>
</gene>
<accession>A0A9Q1GKP3</accession>
<protein>
    <submittedName>
        <fullName evidence="3">Uncharacterized protein</fullName>
    </submittedName>
</protein>
<evidence type="ECO:0000256" key="2">
    <source>
        <dbReference type="SAM" id="MobiDB-lite"/>
    </source>
</evidence>
<feature type="coiled-coil region" evidence="1">
    <location>
        <begin position="41"/>
        <end position="72"/>
    </location>
</feature>
<dbReference type="Proteomes" id="UP001153076">
    <property type="component" value="Unassembled WGS sequence"/>
</dbReference>
<feature type="compositionally biased region" description="Basic and acidic residues" evidence="2">
    <location>
        <begin position="144"/>
        <end position="153"/>
    </location>
</feature>
<feature type="compositionally biased region" description="Gly residues" evidence="2">
    <location>
        <begin position="277"/>
        <end position="296"/>
    </location>
</feature>
<dbReference type="PANTHER" id="PTHR46951">
    <property type="entry name" value="BED-TYPE DOMAIN-CONTAINING PROTEIN"/>
    <property type="match status" value="1"/>
</dbReference>
<name>A0A9Q1GKP3_9CARY</name>
<organism evidence="3 4">
    <name type="scientific">Carnegiea gigantea</name>
    <dbReference type="NCBI Taxonomy" id="171969"/>
    <lineage>
        <taxon>Eukaryota</taxon>
        <taxon>Viridiplantae</taxon>
        <taxon>Streptophyta</taxon>
        <taxon>Embryophyta</taxon>
        <taxon>Tracheophyta</taxon>
        <taxon>Spermatophyta</taxon>
        <taxon>Magnoliopsida</taxon>
        <taxon>eudicotyledons</taxon>
        <taxon>Gunneridae</taxon>
        <taxon>Pentapetalae</taxon>
        <taxon>Caryophyllales</taxon>
        <taxon>Cactineae</taxon>
        <taxon>Cactaceae</taxon>
        <taxon>Cactoideae</taxon>
        <taxon>Echinocereeae</taxon>
        <taxon>Carnegiea</taxon>
    </lineage>
</organism>
<dbReference type="PANTHER" id="PTHR46951:SF2">
    <property type="entry name" value="BED-TYPE DOMAIN-CONTAINING PROTEIN"/>
    <property type="match status" value="1"/>
</dbReference>
<feature type="region of interest" description="Disordered" evidence="2">
    <location>
        <begin position="480"/>
        <end position="501"/>
    </location>
</feature>
<dbReference type="EMBL" id="JAKOGI010003004">
    <property type="protein sequence ID" value="KAJ8420969.1"/>
    <property type="molecule type" value="Genomic_DNA"/>
</dbReference>
<evidence type="ECO:0000256" key="1">
    <source>
        <dbReference type="SAM" id="Coils"/>
    </source>
</evidence>
<dbReference type="AlphaFoldDB" id="A0A9Q1GKP3"/>
<feature type="compositionally biased region" description="Polar residues" evidence="2">
    <location>
        <begin position="304"/>
        <end position="313"/>
    </location>
</feature>
<keyword evidence="4" id="KW-1185">Reference proteome</keyword>
<reference evidence="3" key="1">
    <citation type="submission" date="2022-04" db="EMBL/GenBank/DDBJ databases">
        <title>Carnegiea gigantea Genome sequencing and assembly v2.</title>
        <authorList>
            <person name="Copetti D."/>
            <person name="Sanderson M.J."/>
            <person name="Burquez A."/>
            <person name="Wojciechowski M.F."/>
        </authorList>
    </citation>
    <scope>NUCLEOTIDE SEQUENCE</scope>
    <source>
        <strain evidence="3">SGP5-SGP5p</strain>
        <tissue evidence="3">Aerial part</tissue>
    </source>
</reference>
<feature type="region of interest" description="Disordered" evidence="2">
    <location>
        <begin position="406"/>
        <end position="433"/>
    </location>
</feature>
<proteinExistence type="predicted"/>
<comment type="caution">
    <text evidence="3">The sequence shown here is derived from an EMBL/GenBank/DDBJ whole genome shotgun (WGS) entry which is preliminary data.</text>
</comment>
<keyword evidence="1" id="KW-0175">Coiled coil</keyword>
<feature type="region of interest" description="Disordered" evidence="2">
    <location>
        <begin position="124"/>
        <end position="159"/>
    </location>
</feature>
<feature type="region of interest" description="Disordered" evidence="2">
    <location>
        <begin position="259"/>
        <end position="357"/>
    </location>
</feature>
<evidence type="ECO:0000313" key="4">
    <source>
        <dbReference type="Proteomes" id="UP001153076"/>
    </source>
</evidence>
<dbReference type="OrthoDB" id="2012664at2759"/>
<sequence>MSGHNSRSNEDIGWRFGIAIDGSRKQVQCKFCSKVIRCDVSADVKRDMMKLLQDYKEKKRQKTRITRDLEDEITRSFNRDDYVDNEEEDDAQLAHARYQSLEQHRFEHDQRVYRASWGINYDEGGSSRPPSVPQMRRSATVRETNSRGSRDMTYEQMSTPAARLRAVEVKLEKDRTTTKQSKVNSSWLKAAKNKLIKAFGSWVIDNNVPFTVVDSIYTNLYLQTIREVGPDDISLIPNTCIDKVKIGKTEIVDLQPQDMQGSDYESEGHLSPSNSHGGSGGGGDGGSGGGGDGGNGDANEMGASYSSRQSTYYFTDRGRDVPVEDDRRSRRSPNEQPREPTQTYHRVRKGKEPVQPHGYPTDAMYGYAGFQEVPSSFTGPGLFAHSSGYDTYGGVLNNYGYSSTNTNCPPPPYPSHEPQSVGSDSSRRHRDNPPIINQGTINYGDHHYHQPTFYSGNSTSSEQSWMDSTAPSIFYPQQQSYGVDQNNDDTYQDPPRHSFWW</sequence>
<evidence type="ECO:0000313" key="3">
    <source>
        <dbReference type="EMBL" id="KAJ8420969.1"/>
    </source>
</evidence>
<feature type="compositionally biased region" description="Basic and acidic residues" evidence="2">
    <location>
        <begin position="316"/>
        <end position="338"/>
    </location>
</feature>